<evidence type="ECO:0000313" key="4">
    <source>
        <dbReference type="EMBL" id="TPX13250.1"/>
    </source>
</evidence>
<keyword evidence="2" id="KW-0812">Transmembrane</keyword>
<comment type="caution">
    <text evidence="4">The sequence shown here is derived from an EMBL/GenBank/DDBJ whole genome shotgun (WGS) entry which is preliminary data.</text>
</comment>
<dbReference type="CDD" id="cd09917">
    <property type="entry name" value="F-box_SF"/>
    <property type="match status" value="1"/>
</dbReference>
<keyword evidence="5" id="KW-1185">Reference proteome</keyword>
<dbReference type="STRING" id="1093900.A0A507B9I2"/>
<reference evidence="4 5" key="1">
    <citation type="submission" date="2019-06" db="EMBL/GenBank/DDBJ databases">
        <title>Draft genome sequence of the filamentous fungus Phialemoniopsis curvata isolated from diesel fuel.</title>
        <authorList>
            <person name="Varaljay V.A."/>
            <person name="Lyon W.J."/>
            <person name="Crouch A.L."/>
            <person name="Drake C.E."/>
            <person name="Hollomon J.M."/>
            <person name="Nadeau L.J."/>
            <person name="Nunn H.S."/>
            <person name="Stevenson B.S."/>
            <person name="Bojanowski C.L."/>
            <person name="Crookes-Goodson W.J."/>
        </authorList>
    </citation>
    <scope>NUCLEOTIDE SEQUENCE [LARGE SCALE GENOMIC DNA]</scope>
    <source>
        <strain evidence="4 5">D216</strain>
    </source>
</reference>
<keyword evidence="2" id="KW-0472">Membrane</keyword>
<feature type="region of interest" description="Disordered" evidence="1">
    <location>
        <begin position="395"/>
        <end position="423"/>
    </location>
</feature>
<dbReference type="AlphaFoldDB" id="A0A507B9I2"/>
<keyword evidence="2" id="KW-1133">Transmembrane helix</keyword>
<gene>
    <name evidence="4" type="ORF">E0L32_006223</name>
</gene>
<name>A0A507B9I2_9PEZI</name>
<dbReference type="Pfam" id="PF12937">
    <property type="entry name" value="F-box-like"/>
    <property type="match status" value="1"/>
</dbReference>
<feature type="region of interest" description="Disordered" evidence="1">
    <location>
        <begin position="600"/>
        <end position="625"/>
    </location>
</feature>
<dbReference type="EMBL" id="SKBQ01000035">
    <property type="protein sequence ID" value="TPX13250.1"/>
    <property type="molecule type" value="Genomic_DNA"/>
</dbReference>
<accession>A0A507B9I2</accession>
<feature type="transmembrane region" description="Helical" evidence="2">
    <location>
        <begin position="85"/>
        <end position="113"/>
    </location>
</feature>
<evidence type="ECO:0000256" key="1">
    <source>
        <dbReference type="SAM" id="MobiDB-lite"/>
    </source>
</evidence>
<dbReference type="Proteomes" id="UP000319257">
    <property type="component" value="Unassembled WGS sequence"/>
</dbReference>
<dbReference type="InterPro" id="IPR036047">
    <property type="entry name" value="F-box-like_dom_sf"/>
</dbReference>
<dbReference type="Gene3D" id="1.20.1280.50">
    <property type="match status" value="1"/>
</dbReference>
<protein>
    <recommendedName>
        <fullName evidence="3">F-box domain-containing protein</fullName>
    </recommendedName>
</protein>
<evidence type="ECO:0000256" key="2">
    <source>
        <dbReference type="SAM" id="Phobius"/>
    </source>
</evidence>
<dbReference type="PROSITE" id="PS50181">
    <property type="entry name" value="FBOX"/>
    <property type="match status" value="1"/>
</dbReference>
<dbReference type="InParanoid" id="A0A507B9I2"/>
<dbReference type="GeneID" id="41973670"/>
<sequence length="672" mass="75192">MSPAFPQSLPAEIVVTIAKCLDVDDLFNLALTSRHLGFLIQDDQVCRAVLESTANSIFEDITPGKSPLSKPYARALRRLAKMRRAIALVSPFSVTFVAVADLALYINGMLLYLDGLSLRMLDLHNSADEEAVVDIHSILNIAIDGTQLVCDTFQPLHYADGIVSCLCRFRTPLPEDWLLLFNPTTKWYKGIHLNSAFKLFVRNNKNHVLFGTHTGASEDNYRRWVIQAYDICNDKLFDPSMVLENLPGSDIGSTVCFEVFGDYFYALSNETTFGLDGFDWTSYYHCFRFPVCHPSPDKIEVLAEDMLWRRKHAEGPLDDRWTFLKLEPHENTKKLQIVESRKEWLGGRSSARRTYYTLETSFSETDRYVDEKAAAAPAAQQSGADQFRVLHGTSDAESAKTAFQKEGTSVSPQRSPHHVHPGDDGALIIMSTLSKTFIRSYHTTCSTFMDLIDEPSDEAPFTPRIRLRAGSRKLRPYTERKASENEGKGKQVEADLQVADSLIYPGKEIKRLYRESEVRIWPPEKLAGVGGPDVDKLHQVLVPPGFQGQVTNGMWDKRSLVYSISGADPSLKAIIFINFDPAIRLQGVQPWCDRDNSPHGSITEIPPPGDPLMKTSSYPGGKGKGKLSISVSRPATAATTTGAQNLEWVKFEKARYRDIQSGYDFSYLPVAS</sequence>
<evidence type="ECO:0000259" key="3">
    <source>
        <dbReference type="PROSITE" id="PS50181"/>
    </source>
</evidence>
<evidence type="ECO:0000313" key="5">
    <source>
        <dbReference type="Proteomes" id="UP000319257"/>
    </source>
</evidence>
<dbReference type="RefSeq" id="XP_030994961.1">
    <property type="nucleotide sequence ID" value="XM_031140832.1"/>
</dbReference>
<dbReference type="SUPFAM" id="SSF81383">
    <property type="entry name" value="F-box domain"/>
    <property type="match status" value="1"/>
</dbReference>
<proteinExistence type="predicted"/>
<organism evidence="4 5">
    <name type="scientific">Thyridium curvatum</name>
    <dbReference type="NCBI Taxonomy" id="1093900"/>
    <lineage>
        <taxon>Eukaryota</taxon>
        <taxon>Fungi</taxon>
        <taxon>Dikarya</taxon>
        <taxon>Ascomycota</taxon>
        <taxon>Pezizomycotina</taxon>
        <taxon>Sordariomycetes</taxon>
        <taxon>Sordariomycetidae</taxon>
        <taxon>Thyridiales</taxon>
        <taxon>Thyridiaceae</taxon>
        <taxon>Thyridium</taxon>
    </lineage>
</organism>
<dbReference type="InterPro" id="IPR001810">
    <property type="entry name" value="F-box_dom"/>
</dbReference>
<dbReference type="OrthoDB" id="5359231at2759"/>
<feature type="domain" description="F-box" evidence="3">
    <location>
        <begin position="3"/>
        <end position="49"/>
    </location>
</feature>